<dbReference type="EMBL" id="KB206568">
    <property type="protein sequence ID" value="ELP89858.1"/>
    <property type="molecule type" value="Genomic_DNA"/>
</dbReference>
<accession>A0A0A1U657</accession>
<dbReference type="Pfam" id="PF13306">
    <property type="entry name" value="LRR_5"/>
    <property type="match status" value="4"/>
</dbReference>
<evidence type="ECO:0008006" key="3">
    <source>
        <dbReference type="Google" id="ProtNLM"/>
    </source>
</evidence>
<sequence length="786" mass="88905">MGIIDGYSMMIISQQFKTINDFINIEFVCKKYANNMAKFHYNPISLTPKTRRFFPNLNTLHLYTKNDLLFTNLNITSHQVEFKTKLKSSDFEEKTLCDILDRAFPTTYHRICYSGYNDDDIVTIPDGVQSLSKWCLELCNAKTINIPQSVVEIGRSTFECCNMVEHLYLPSHLTKLSAAFTYVYNLRDLVIPSLVTYLHCGLFVNCTELTKVEFSSDITTLPEYLFYSSGKGKYEVPNTITKMDDYAFAECNWKTVIVHESVTDFGIGIFKNARVELVELPNSLSEFGDEMFCECTFLTKINLPPHLTRIGAKCFVECSDLKEIKLPTTIQTLDDSCFGDVEVNNKFSELKNLKEVGGDVLYKFHPTSFVIPDNYKVANWLFDNCKELTAVTFNQTICELNNTFCCCERLKKIVIPVTITKIGDSCFLNCSSLTQIDLSNTICELGDLAFENCVSLSTLSLPKNVTKLGKKCFKNCGVLSHIDTKYIKQIGKSCFKNCKQLGTINVELTTEFEMSCFSHCNLNEIVFPNDVIKELVDINEKTYNKETIITNFGIKMFMSATSLLSVTLPTNIEVLPEKMFYGCIALSSIKNTNHITELGESAFEECGSLSQIHLENVVKYGNSALKGINITQIDINTQTTRLGYLCFSNTPITHIEIPQAVSEMGNILVNCNKLEEVTFHNDMVKSVTFEGCMSLKTVTLGGDKNTINNNIFKSCWFLEKVVIGGNITKIGESLFKQKFELKEVEFPSTLIYIESEAFSECEKLQKLVIVKAFSTFQKMLFTTANV</sequence>
<dbReference type="InterPro" id="IPR032675">
    <property type="entry name" value="LRR_dom_sf"/>
</dbReference>
<dbReference type="InterPro" id="IPR026906">
    <property type="entry name" value="LRR_5"/>
</dbReference>
<dbReference type="PANTHER" id="PTHR45661">
    <property type="entry name" value="SURFACE ANTIGEN"/>
    <property type="match status" value="1"/>
</dbReference>
<dbReference type="GeneID" id="14888828"/>
<protein>
    <recommendedName>
        <fullName evidence="3">Leucine rich repeat containing protein BspA family protein</fullName>
    </recommendedName>
</protein>
<name>A0A0A1U657_ENTIV</name>
<dbReference type="Gene3D" id="3.80.10.10">
    <property type="entry name" value="Ribonuclease Inhibitor"/>
    <property type="match status" value="4"/>
</dbReference>
<dbReference type="RefSeq" id="XP_004256629.1">
    <property type="nucleotide sequence ID" value="XM_004256581.1"/>
</dbReference>
<dbReference type="InterPro" id="IPR053139">
    <property type="entry name" value="Surface_bspA-like"/>
</dbReference>
<dbReference type="Proteomes" id="UP000014680">
    <property type="component" value="Unassembled WGS sequence"/>
</dbReference>
<keyword evidence="2" id="KW-1185">Reference proteome</keyword>
<evidence type="ECO:0000313" key="2">
    <source>
        <dbReference type="Proteomes" id="UP000014680"/>
    </source>
</evidence>
<dbReference type="OrthoDB" id="26891at2759"/>
<dbReference type="VEuPathDB" id="AmoebaDB:EIN_272030"/>
<proteinExistence type="predicted"/>
<dbReference type="AlphaFoldDB" id="A0A0A1U657"/>
<evidence type="ECO:0000313" key="1">
    <source>
        <dbReference type="EMBL" id="ELP89858.1"/>
    </source>
</evidence>
<gene>
    <name evidence="1" type="ORF">EIN_272030</name>
</gene>
<reference evidence="1 2" key="1">
    <citation type="submission" date="2012-10" db="EMBL/GenBank/DDBJ databases">
        <authorList>
            <person name="Zafar N."/>
            <person name="Inman J."/>
            <person name="Hall N."/>
            <person name="Lorenzi H."/>
            <person name="Caler E."/>
        </authorList>
    </citation>
    <scope>NUCLEOTIDE SEQUENCE [LARGE SCALE GENOMIC DNA]</scope>
    <source>
        <strain evidence="1 2">IP1</strain>
    </source>
</reference>
<dbReference type="SUPFAM" id="SSF52058">
    <property type="entry name" value="L domain-like"/>
    <property type="match status" value="3"/>
</dbReference>
<organism evidence="1 2">
    <name type="scientific">Entamoeba invadens IP1</name>
    <dbReference type="NCBI Taxonomy" id="370355"/>
    <lineage>
        <taxon>Eukaryota</taxon>
        <taxon>Amoebozoa</taxon>
        <taxon>Evosea</taxon>
        <taxon>Archamoebae</taxon>
        <taxon>Mastigamoebida</taxon>
        <taxon>Entamoebidae</taxon>
        <taxon>Entamoeba</taxon>
    </lineage>
</organism>
<dbReference type="PANTHER" id="PTHR45661:SF3">
    <property type="entry name" value="IG-LIKE DOMAIN-CONTAINING PROTEIN"/>
    <property type="match status" value="1"/>
</dbReference>
<dbReference type="KEGG" id="eiv:EIN_272030"/>